<organism evidence="1 2">
    <name type="scientific">Formimonas warabiya</name>
    <dbReference type="NCBI Taxonomy" id="1761012"/>
    <lineage>
        <taxon>Bacteria</taxon>
        <taxon>Bacillati</taxon>
        <taxon>Bacillota</taxon>
        <taxon>Clostridia</taxon>
        <taxon>Eubacteriales</taxon>
        <taxon>Peptococcaceae</taxon>
        <taxon>Candidatus Formimonas</taxon>
    </lineage>
</organism>
<proteinExistence type="predicted"/>
<dbReference type="OrthoDB" id="1798861at2"/>
<evidence type="ECO:0000313" key="2">
    <source>
        <dbReference type="Proteomes" id="UP000323521"/>
    </source>
</evidence>
<dbReference type="AlphaFoldDB" id="A0A3G1KQ13"/>
<gene>
    <name evidence="1" type="ORF">DCMF_06945</name>
</gene>
<protein>
    <submittedName>
        <fullName evidence="1">Uncharacterized protein</fullName>
    </submittedName>
</protein>
<evidence type="ECO:0000313" key="1">
    <source>
        <dbReference type="EMBL" id="ATW24554.1"/>
    </source>
</evidence>
<dbReference type="KEGG" id="fwa:DCMF_06945"/>
<accession>A0A3G1KQ13</accession>
<sequence length="85" mass="9469">MTSTCPRCGRHDFEVVVNEPKNLAAKLLFVQCSFCGAVIGVTDNNNMGLKVAVMEKEIRRLGDQIGILNTNFSNLVRQMSNLLRK</sequence>
<keyword evidence="2" id="KW-1185">Reference proteome</keyword>
<dbReference type="RefSeq" id="WP_148133753.1">
    <property type="nucleotide sequence ID" value="NZ_CP017634.1"/>
</dbReference>
<dbReference type="Proteomes" id="UP000323521">
    <property type="component" value="Chromosome"/>
</dbReference>
<name>A0A3G1KQ13_FORW1</name>
<reference evidence="1 2" key="1">
    <citation type="submission" date="2016-10" db="EMBL/GenBank/DDBJ databases">
        <title>Complete Genome Sequence of Peptococcaceae strain DCMF.</title>
        <authorList>
            <person name="Edwards R.J."/>
            <person name="Holland S.I."/>
            <person name="Deshpande N.P."/>
            <person name="Wong Y.K."/>
            <person name="Ertan H."/>
            <person name="Manefield M."/>
            <person name="Russell T.L."/>
            <person name="Lee M.J."/>
        </authorList>
    </citation>
    <scope>NUCLEOTIDE SEQUENCE [LARGE SCALE GENOMIC DNA]</scope>
    <source>
        <strain evidence="1 2">DCMF</strain>
    </source>
</reference>
<dbReference type="EMBL" id="CP017634">
    <property type="protein sequence ID" value="ATW24554.1"/>
    <property type="molecule type" value="Genomic_DNA"/>
</dbReference>